<sequence>MADLIFQRERPSPEVAVALPSIGRRGAGSGEVAIRTKLRCGKRTGAPELRFAGLRGSLRHE</sequence>
<proteinExistence type="predicted"/>
<dbReference type="EMBL" id="OCYT01000159">
    <property type="protein sequence ID" value="SON89847.1"/>
    <property type="molecule type" value="Genomic_DNA"/>
</dbReference>
<protein>
    <submittedName>
        <fullName evidence="2">Uncharacterized protein</fullName>
    </submittedName>
</protein>
<keyword evidence="4" id="KW-1185">Reference proteome</keyword>
<dbReference type="Proteomes" id="UP000234166">
    <property type="component" value="Unassembled WGS sequence"/>
</dbReference>
<evidence type="ECO:0000313" key="4">
    <source>
        <dbReference type="Proteomes" id="UP000234181"/>
    </source>
</evidence>
<reference evidence="3 4" key="1">
    <citation type="submission" date="2017-10" db="EMBL/GenBank/DDBJ databases">
        <authorList>
            <person name="Regsiter A."/>
            <person name="William W."/>
        </authorList>
    </citation>
    <scope>NUCLEOTIDE SEQUENCE [LARGE SCALE GENOMIC DNA]</scope>
    <source>
        <strain evidence="1 4">CFBP6984</strain>
        <strain evidence="2 3">CFBP7430</strain>
    </source>
</reference>
<name>A0AB38E6D8_XANCH</name>
<organism evidence="2 3">
    <name type="scientific">Xanthomonas campestris pv. phaseoli</name>
    <dbReference type="NCBI Taxonomy" id="317013"/>
    <lineage>
        <taxon>Bacteria</taxon>
        <taxon>Pseudomonadati</taxon>
        <taxon>Pseudomonadota</taxon>
        <taxon>Gammaproteobacteria</taxon>
        <taxon>Lysobacterales</taxon>
        <taxon>Lysobacteraceae</taxon>
        <taxon>Xanthomonas</taxon>
    </lineage>
</organism>
<dbReference type="AlphaFoldDB" id="A0AB38E6D8"/>
<accession>A0AB38E6D8</accession>
<comment type="caution">
    <text evidence="2">The sequence shown here is derived from an EMBL/GenBank/DDBJ whole genome shotgun (WGS) entry which is preliminary data.</text>
</comment>
<evidence type="ECO:0000313" key="2">
    <source>
        <dbReference type="EMBL" id="SON93053.1"/>
    </source>
</evidence>
<evidence type="ECO:0000313" key="1">
    <source>
        <dbReference type="EMBL" id="SON89847.1"/>
    </source>
</evidence>
<evidence type="ECO:0000313" key="3">
    <source>
        <dbReference type="Proteomes" id="UP000234166"/>
    </source>
</evidence>
<dbReference type="Proteomes" id="UP000234181">
    <property type="component" value="Unassembled WGS sequence"/>
</dbReference>
<gene>
    <name evidence="1" type="ORF">XAP6984_980065</name>
    <name evidence="2" type="ORF">XAP7430_970065</name>
</gene>
<dbReference type="EMBL" id="OCYS01000157">
    <property type="protein sequence ID" value="SON93053.1"/>
    <property type="molecule type" value="Genomic_DNA"/>
</dbReference>